<feature type="compositionally biased region" description="Low complexity" evidence="1">
    <location>
        <begin position="247"/>
        <end position="289"/>
    </location>
</feature>
<dbReference type="AlphaFoldDB" id="A0A250XKZ6"/>
<dbReference type="Proteomes" id="UP000232323">
    <property type="component" value="Unassembled WGS sequence"/>
</dbReference>
<evidence type="ECO:0000256" key="1">
    <source>
        <dbReference type="SAM" id="MobiDB-lite"/>
    </source>
</evidence>
<name>A0A250XKZ6_9CHLO</name>
<evidence type="ECO:0000313" key="2">
    <source>
        <dbReference type="EMBL" id="GAX83589.1"/>
    </source>
</evidence>
<sequence length="319" mass="33154">MEARDYLHNKQEYERSTSTLNLTTYVLTDDLTLHKSNTEDTALTKMPAKLQKSSSGRIVRPSVFSYQGGDYVLEDLAHSIEPEPRSSRILSKRELHVASAVKGGVKKSKKVVAKVVKAPIEEHVEADKVTKGAIMKPAKKLSAKAAPPASKSPAVVTKGAATPANKKTSSSSAAKQEQPAAPPAKQTPSAPALATKKATPATSKAIKVATAPTPLPSKRSASAKKAAAPAKKATPAPAAPPPHEELATSAPSSAKISSSSKKATPAVVKKSAPTPPAKKATPTGSTKKPQATKKADAVLSKPKAQTKVVRVVAGKKSKK</sequence>
<dbReference type="EMBL" id="BEGY01000102">
    <property type="protein sequence ID" value="GAX83589.1"/>
    <property type="molecule type" value="Genomic_DNA"/>
</dbReference>
<gene>
    <name evidence="2" type="ORF">CEUSTIGMA_g11014.t1</name>
</gene>
<feature type="compositionally biased region" description="Low complexity" evidence="1">
    <location>
        <begin position="216"/>
        <end position="236"/>
    </location>
</feature>
<reference evidence="2 3" key="1">
    <citation type="submission" date="2017-08" db="EMBL/GenBank/DDBJ databases">
        <title>Acidophilic green algal genome provides insights into adaptation to an acidic environment.</title>
        <authorList>
            <person name="Hirooka S."/>
            <person name="Hirose Y."/>
            <person name="Kanesaki Y."/>
            <person name="Higuchi S."/>
            <person name="Fujiwara T."/>
            <person name="Onuma R."/>
            <person name="Era A."/>
            <person name="Ohbayashi R."/>
            <person name="Uzuka A."/>
            <person name="Nozaki H."/>
            <person name="Yoshikawa H."/>
            <person name="Miyagishima S.Y."/>
        </authorList>
    </citation>
    <scope>NUCLEOTIDE SEQUENCE [LARGE SCALE GENOMIC DNA]</scope>
    <source>
        <strain evidence="2 3">NIES-2499</strain>
    </source>
</reference>
<proteinExistence type="predicted"/>
<organism evidence="2 3">
    <name type="scientific">Chlamydomonas eustigma</name>
    <dbReference type="NCBI Taxonomy" id="1157962"/>
    <lineage>
        <taxon>Eukaryota</taxon>
        <taxon>Viridiplantae</taxon>
        <taxon>Chlorophyta</taxon>
        <taxon>core chlorophytes</taxon>
        <taxon>Chlorophyceae</taxon>
        <taxon>CS clade</taxon>
        <taxon>Chlamydomonadales</taxon>
        <taxon>Chlamydomonadaceae</taxon>
        <taxon>Chlamydomonas</taxon>
    </lineage>
</organism>
<comment type="caution">
    <text evidence="2">The sequence shown here is derived from an EMBL/GenBank/DDBJ whole genome shotgun (WGS) entry which is preliminary data.</text>
</comment>
<feature type="compositionally biased region" description="Low complexity" evidence="1">
    <location>
        <begin position="143"/>
        <end position="205"/>
    </location>
</feature>
<feature type="region of interest" description="Disordered" evidence="1">
    <location>
        <begin position="140"/>
        <end position="319"/>
    </location>
</feature>
<evidence type="ECO:0000313" key="3">
    <source>
        <dbReference type="Proteomes" id="UP000232323"/>
    </source>
</evidence>
<protein>
    <submittedName>
        <fullName evidence="2">Uncharacterized protein</fullName>
    </submittedName>
</protein>
<accession>A0A250XKZ6</accession>
<keyword evidence="3" id="KW-1185">Reference proteome</keyword>